<protein>
    <submittedName>
        <fullName evidence="1">Uncharacterized protein</fullName>
    </submittedName>
</protein>
<comment type="caution">
    <text evidence="1">The sequence shown here is derived from an EMBL/GenBank/DDBJ whole genome shotgun (WGS) entry which is preliminary data.</text>
</comment>
<name>A0ACC0Q013_RHOML</name>
<dbReference type="EMBL" id="CM046388">
    <property type="protein sequence ID" value="KAI8570754.1"/>
    <property type="molecule type" value="Genomic_DNA"/>
</dbReference>
<evidence type="ECO:0000313" key="2">
    <source>
        <dbReference type="Proteomes" id="UP001062846"/>
    </source>
</evidence>
<reference evidence="1" key="1">
    <citation type="submission" date="2022-02" db="EMBL/GenBank/DDBJ databases">
        <title>Plant Genome Project.</title>
        <authorList>
            <person name="Zhang R.-G."/>
        </authorList>
    </citation>
    <scope>NUCLEOTIDE SEQUENCE</scope>
    <source>
        <strain evidence="1">AT1</strain>
    </source>
</reference>
<evidence type="ECO:0000313" key="1">
    <source>
        <dbReference type="EMBL" id="KAI8570754.1"/>
    </source>
</evidence>
<gene>
    <name evidence="1" type="ORF">RHMOL_Rhmol01G0061300</name>
</gene>
<proteinExistence type="predicted"/>
<dbReference type="Proteomes" id="UP001062846">
    <property type="component" value="Chromosome 1"/>
</dbReference>
<accession>A0ACC0Q013</accession>
<organism evidence="1 2">
    <name type="scientific">Rhododendron molle</name>
    <name type="common">Chinese azalea</name>
    <name type="synonym">Azalea mollis</name>
    <dbReference type="NCBI Taxonomy" id="49168"/>
    <lineage>
        <taxon>Eukaryota</taxon>
        <taxon>Viridiplantae</taxon>
        <taxon>Streptophyta</taxon>
        <taxon>Embryophyta</taxon>
        <taxon>Tracheophyta</taxon>
        <taxon>Spermatophyta</taxon>
        <taxon>Magnoliopsida</taxon>
        <taxon>eudicotyledons</taxon>
        <taxon>Gunneridae</taxon>
        <taxon>Pentapetalae</taxon>
        <taxon>asterids</taxon>
        <taxon>Ericales</taxon>
        <taxon>Ericaceae</taxon>
        <taxon>Ericoideae</taxon>
        <taxon>Rhodoreae</taxon>
        <taxon>Rhododendron</taxon>
    </lineage>
</organism>
<sequence>MFCSTTLFNSLNPSVHHICRVKKERKKKESFTTAMLKESIPVVLPNIVEYPAISRPLHTQNIMLVSVRIGFTVEIF</sequence>
<keyword evidence="2" id="KW-1185">Reference proteome</keyword>